<proteinExistence type="predicted"/>
<accession>A0A2M9A416</accession>
<dbReference type="Proteomes" id="UP000231134">
    <property type="component" value="Unassembled WGS sequence"/>
</dbReference>
<dbReference type="EMBL" id="PGEX01000001">
    <property type="protein sequence ID" value="PJJ40466.1"/>
    <property type="molecule type" value="Genomic_DNA"/>
</dbReference>
<protein>
    <submittedName>
        <fullName evidence="1">Uncharacterized protein</fullName>
    </submittedName>
</protein>
<comment type="caution">
    <text evidence="1">The sequence shown here is derived from an EMBL/GenBank/DDBJ whole genome shotgun (WGS) entry which is preliminary data.</text>
</comment>
<evidence type="ECO:0000313" key="2">
    <source>
        <dbReference type="Proteomes" id="UP000231134"/>
    </source>
</evidence>
<name>A0A2M9A416_9BACT</name>
<sequence>MQNANEILRYMLVPLNQQGLEVDMEQMGDPCTGNFKEWALTEAETNSIINSLLFDYCEKFDVYIDISEDRILNKEFIAEALNTAKEFQKHCKKEVQKSAVQKVVEALEFAKSRNMPVWFWF</sequence>
<dbReference type="OrthoDB" id="9812238at2"/>
<keyword evidence="2" id="KW-1185">Reference proteome</keyword>
<organism evidence="1 2">
    <name type="scientific">Hallerella succinigenes</name>
    <dbReference type="NCBI Taxonomy" id="1896222"/>
    <lineage>
        <taxon>Bacteria</taxon>
        <taxon>Pseudomonadati</taxon>
        <taxon>Fibrobacterota</taxon>
        <taxon>Fibrobacteria</taxon>
        <taxon>Fibrobacterales</taxon>
        <taxon>Fibrobacteraceae</taxon>
        <taxon>Hallerella</taxon>
    </lineage>
</organism>
<dbReference type="RefSeq" id="WP_100424544.1">
    <property type="nucleotide sequence ID" value="NZ_PGEX01000001.1"/>
</dbReference>
<evidence type="ECO:0000313" key="1">
    <source>
        <dbReference type="EMBL" id="PJJ40466.1"/>
    </source>
</evidence>
<reference evidence="1 2" key="1">
    <citation type="submission" date="2017-11" db="EMBL/GenBank/DDBJ databases">
        <title>Animal gut microbial communities from fecal samples from Wisconsin, USA.</title>
        <authorList>
            <person name="Neumann A."/>
        </authorList>
    </citation>
    <scope>NUCLEOTIDE SEQUENCE [LARGE SCALE GENOMIC DNA]</scope>
    <source>
        <strain evidence="1 2">UWS3</strain>
    </source>
</reference>
<dbReference type="AlphaFoldDB" id="A0A2M9A416"/>
<gene>
    <name evidence="1" type="ORF">BGX16_0390</name>
</gene>